<gene>
    <name evidence="1" type="ORF">HMPREF0769_10177</name>
</gene>
<evidence type="ECO:0000313" key="2">
    <source>
        <dbReference type="Proteomes" id="UP000003455"/>
    </source>
</evidence>
<dbReference type="HOGENOM" id="CLU_196852_0_0_9"/>
<name>A0A0E1XC47_STAAU</name>
<dbReference type="AlphaFoldDB" id="A0A0E1XC47"/>
<proteinExistence type="predicted"/>
<evidence type="ECO:0000313" key="1">
    <source>
        <dbReference type="EMBL" id="EFH96175.1"/>
    </source>
</evidence>
<dbReference type="EMBL" id="ACJA02000001">
    <property type="protein sequence ID" value="EFH96175.1"/>
    <property type="molecule type" value="Genomic_DNA"/>
</dbReference>
<reference evidence="1 2" key="1">
    <citation type="submission" date="2010-05" db="EMBL/GenBank/DDBJ databases">
        <authorList>
            <person name="Muzny D."/>
            <person name="Qin X."/>
            <person name="Buhay C."/>
            <person name="Dugan-Rocha S."/>
            <person name="Ding Y."/>
            <person name="Chen G."/>
            <person name="Hawes A."/>
            <person name="Holder M."/>
            <person name="Jhangiani S."/>
            <person name="Johnson A."/>
            <person name="Khan Z."/>
            <person name="Li Z."/>
            <person name="Liu W."/>
            <person name="Liu X."/>
            <person name="Perez L."/>
            <person name="Shen H."/>
            <person name="Wang Q."/>
            <person name="Watt J."/>
            <person name="Xi L."/>
            <person name="Xin Y."/>
            <person name="Zhou J."/>
            <person name="Deng J."/>
            <person name="Jiang H."/>
            <person name="Liu Y."/>
            <person name="Qu J."/>
            <person name="Song X.-Z."/>
            <person name="Zhang L."/>
            <person name="Villasana D."/>
            <person name="Johnson A."/>
            <person name="Liu J."/>
            <person name="Liyanage D."/>
            <person name="Lorensuhewa L."/>
            <person name="Robinson T."/>
            <person name="Song A."/>
            <person name="Song B.-B."/>
            <person name="Dinh H."/>
            <person name="Thornton R."/>
            <person name="Coyle M."/>
            <person name="Francisco L."/>
            <person name="Jackson L."/>
            <person name="Javaid M."/>
            <person name="Korchina V."/>
            <person name="Kovar C."/>
            <person name="Mata R."/>
            <person name="Mathew T."/>
            <person name="Ngo R."/>
            <person name="Nguyen L."/>
            <person name="Nguyen N."/>
            <person name="Okwuonu G."/>
            <person name="Ongeri F."/>
            <person name="Pham C."/>
            <person name="Simmons D."/>
            <person name="Wilczek-Boney K."/>
            <person name="Hale W."/>
            <person name="Jakkamsetti A."/>
            <person name="Pham P."/>
            <person name="Ruth R."/>
            <person name="San Lucas F."/>
            <person name="Warren J."/>
            <person name="Zhang J."/>
            <person name="Zhao Z."/>
            <person name="Zhou C."/>
            <person name="Zhu D."/>
            <person name="Lee S."/>
            <person name="Bess C."/>
            <person name="Blankenburg K."/>
            <person name="Forbes L."/>
            <person name="Fu Q."/>
            <person name="Gubbala S."/>
            <person name="Hirani K."/>
            <person name="Jayaseelan J.C."/>
            <person name="Lara F."/>
            <person name="Munidasa M."/>
            <person name="Palculict T."/>
            <person name="Patil S."/>
            <person name="Pu L.-L."/>
            <person name="Saada N."/>
            <person name="Tang L."/>
            <person name="Weissenberger G."/>
            <person name="Zhu Y."/>
            <person name="Hemphill L."/>
            <person name="Shang Y."/>
            <person name="Youmans B."/>
            <person name="Ayvaz T."/>
            <person name="Ross M."/>
            <person name="Santibanez J."/>
            <person name="Aqrawi P."/>
            <person name="Gross S."/>
            <person name="Joshi V."/>
            <person name="Fowler G."/>
            <person name="Nazareth L."/>
            <person name="Reid J."/>
            <person name="Worley K."/>
            <person name="Petrosino J."/>
            <person name="Highlander S."/>
            <person name="Gibbs R."/>
        </authorList>
    </citation>
    <scope>NUCLEOTIDE SEQUENCE [LARGE SCALE GENOMIC DNA]</scope>
    <source>
        <strain evidence="1 2">MN8</strain>
    </source>
</reference>
<organism evidence="1 2">
    <name type="scientific">Staphylococcus aureus subsp. aureus MN8</name>
    <dbReference type="NCBI Taxonomy" id="548470"/>
    <lineage>
        <taxon>Bacteria</taxon>
        <taxon>Bacillati</taxon>
        <taxon>Bacillota</taxon>
        <taxon>Bacilli</taxon>
        <taxon>Bacillales</taxon>
        <taxon>Staphylococcaceae</taxon>
        <taxon>Staphylococcus</taxon>
    </lineage>
</organism>
<protein>
    <submittedName>
        <fullName evidence="1">Uncharacterized protein</fullName>
    </submittedName>
</protein>
<comment type="caution">
    <text evidence="1">The sequence shown here is derived from an EMBL/GenBank/DDBJ whole genome shotgun (WGS) entry which is preliminary data.</text>
</comment>
<dbReference type="Proteomes" id="UP000003455">
    <property type="component" value="Chromosome"/>
</dbReference>
<sequence>MGGNIKFPAPKNSENNMRPEIITCFFNVISFLKLDIHNNLKNLKNKNVLTLSLNDNTMILLFYKKDCNNNVLLLLDNDN</sequence>
<accession>A0A0E1XC47</accession>